<dbReference type="EMBL" id="VSWD01000005">
    <property type="protein sequence ID" value="KAK3102638.1"/>
    <property type="molecule type" value="Genomic_DNA"/>
</dbReference>
<dbReference type="GO" id="GO:0005669">
    <property type="term" value="C:transcription factor TFIID complex"/>
    <property type="evidence" value="ECO:0007669"/>
    <property type="project" value="InterPro"/>
</dbReference>
<dbReference type="Proteomes" id="UP001186944">
    <property type="component" value="Unassembled WGS sequence"/>
</dbReference>
<evidence type="ECO:0000313" key="10">
    <source>
        <dbReference type="Proteomes" id="UP001186944"/>
    </source>
</evidence>
<dbReference type="CDD" id="cd08049">
    <property type="entry name" value="TAF8"/>
    <property type="match status" value="1"/>
</dbReference>
<comment type="subcellular location">
    <subcellularLocation>
        <location evidence="1">Nucleus</location>
    </subcellularLocation>
</comment>
<dbReference type="PANTHER" id="PTHR46469">
    <property type="entry name" value="TRANSCRIPTION INITIATION FACTOR TFIID SUBUNIT 8"/>
    <property type="match status" value="1"/>
</dbReference>
<dbReference type="Pfam" id="PF07524">
    <property type="entry name" value="Bromo_TP"/>
    <property type="match status" value="1"/>
</dbReference>
<protein>
    <recommendedName>
        <fullName evidence="3">Transcription initiation factor TFIID subunit 8</fullName>
    </recommendedName>
</protein>
<evidence type="ECO:0000256" key="5">
    <source>
        <dbReference type="ARBA" id="ARBA00023163"/>
    </source>
</evidence>
<evidence type="ECO:0000256" key="2">
    <source>
        <dbReference type="ARBA" id="ARBA00008767"/>
    </source>
</evidence>
<keyword evidence="6" id="KW-0539">Nucleus</keyword>
<organism evidence="9 10">
    <name type="scientific">Pinctada imbricata</name>
    <name type="common">Atlantic pearl-oyster</name>
    <name type="synonym">Pinctada martensii</name>
    <dbReference type="NCBI Taxonomy" id="66713"/>
    <lineage>
        <taxon>Eukaryota</taxon>
        <taxon>Metazoa</taxon>
        <taxon>Spiralia</taxon>
        <taxon>Lophotrochozoa</taxon>
        <taxon>Mollusca</taxon>
        <taxon>Bivalvia</taxon>
        <taxon>Autobranchia</taxon>
        <taxon>Pteriomorphia</taxon>
        <taxon>Pterioida</taxon>
        <taxon>Pterioidea</taxon>
        <taxon>Pteriidae</taxon>
        <taxon>Pinctada</taxon>
    </lineage>
</organism>
<dbReference type="SMART" id="SM00576">
    <property type="entry name" value="BTP"/>
    <property type="match status" value="1"/>
</dbReference>
<gene>
    <name evidence="9" type="ORF">FSP39_012806</name>
</gene>
<proteinExistence type="inferred from homology"/>
<evidence type="ECO:0000256" key="1">
    <source>
        <dbReference type="ARBA" id="ARBA00004123"/>
    </source>
</evidence>
<sequence>MSLESDVRGVSCRKGLKVAVAALCSEAGFEKAEEGAIETLTEMLQSYLTELGKCSQGYAELAGRTEAMVTDVLMAQVDMGQNVNEIPIHAKRPNKSVFLPPSHSQQPQTLKTLQAGERASHPSHISDHLPPFPDPHTYVRTLTNKAPVNEYQIIRDRAASQKRDVERALTRFIAKTGETQSLFRDDTSSFPLIAVKPTPLPYLNALLPKDQDLDAQDTSDASQAHVKQEKEEAKGSDSTPGEGGSGSKEENESDTIDNPYLRPIKISRIVKKKIIVHVRHAPQK</sequence>
<accession>A0AA88YD41</accession>
<feature type="region of interest" description="Disordered" evidence="7">
    <location>
        <begin position="215"/>
        <end position="260"/>
    </location>
</feature>
<dbReference type="AlphaFoldDB" id="A0AA88YD41"/>
<keyword evidence="4" id="KW-0805">Transcription regulation</keyword>
<evidence type="ECO:0000256" key="3">
    <source>
        <dbReference type="ARBA" id="ARBA00017307"/>
    </source>
</evidence>
<evidence type="ECO:0000256" key="4">
    <source>
        <dbReference type="ARBA" id="ARBA00023015"/>
    </source>
</evidence>
<dbReference type="Pfam" id="PF10406">
    <property type="entry name" value="TAF8_C"/>
    <property type="match status" value="1"/>
</dbReference>
<dbReference type="GO" id="GO:0046982">
    <property type="term" value="F:protein heterodimerization activity"/>
    <property type="evidence" value="ECO:0007669"/>
    <property type="project" value="InterPro"/>
</dbReference>
<evidence type="ECO:0000256" key="6">
    <source>
        <dbReference type="ARBA" id="ARBA00023242"/>
    </source>
</evidence>
<dbReference type="InterPro" id="IPR009072">
    <property type="entry name" value="Histone-fold"/>
</dbReference>
<keyword evidence="5" id="KW-0804">Transcription</keyword>
<feature type="domain" description="Bromodomain associated" evidence="8">
    <location>
        <begin position="9"/>
        <end position="85"/>
    </location>
</feature>
<feature type="compositionally biased region" description="Basic and acidic residues" evidence="7">
    <location>
        <begin position="226"/>
        <end position="235"/>
    </location>
</feature>
<dbReference type="SUPFAM" id="SSF47113">
    <property type="entry name" value="Histone-fold"/>
    <property type="match status" value="1"/>
</dbReference>
<dbReference type="GO" id="GO:0006367">
    <property type="term" value="P:transcription initiation at RNA polymerase II promoter"/>
    <property type="evidence" value="ECO:0007669"/>
    <property type="project" value="TreeGrafter"/>
</dbReference>
<comment type="caution">
    <text evidence="9">The sequence shown here is derived from an EMBL/GenBank/DDBJ whole genome shotgun (WGS) entry which is preliminary data.</text>
</comment>
<dbReference type="InterPro" id="IPR006565">
    <property type="entry name" value="BTP"/>
</dbReference>
<dbReference type="Gene3D" id="1.10.20.10">
    <property type="entry name" value="Histone, subunit A"/>
    <property type="match status" value="1"/>
</dbReference>
<comment type="similarity">
    <text evidence="2">Belongs to the TAF8 family.</text>
</comment>
<evidence type="ECO:0000259" key="8">
    <source>
        <dbReference type="SMART" id="SM00576"/>
    </source>
</evidence>
<evidence type="ECO:0000256" key="7">
    <source>
        <dbReference type="SAM" id="MobiDB-lite"/>
    </source>
</evidence>
<reference evidence="9" key="1">
    <citation type="submission" date="2019-08" db="EMBL/GenBank/DDBJ databases">
        <title>The improved chromosome-level genome for the pearl oyster Pinctada fucata martensii using PacBio sequencing and Hi-C.</title>
        <authorList>
            <person name="Zheng Z."/>
        </authorList>
    </citation>
    <scope>NUCLEOTIDE SEQUENCE</scope>
    <source>
        <strain evidence="9">ZZ-2019</strain>
        <tissue evidence="9">Adductor muscle</tissue>
    </source>
</reference>
<dbReference type="PANTHER" id="PTHR46469:SF1">
    <property type="entry name" value="TRANSCRIPTION INITIATION FACTOR TFIID SUBUNIT 8"/>
    <property type="match status" value="1"/>
</dbReference>
<name>A0AA88YD41_PINIB</name>
<dbReference type="InterPro" id="IPR019473">
    <property type="entry name" value="TFIID_su8_C"/>
</dbReference>
<dbReference type="InterPro" id="IPR037818">
    <property type="entry name" value="TAF8"/>
</dbReference>
<evidence type="ECO:0000313" key="9">
    <source>
        <dbReference type="EMBL" id="KAK3102638.1"/>
    </source>
</evidence>
<keyword evidence="10" id="KW-1185">Reference proteome</keyword>
<dbReference type="CDD" id="cd22918">
    <property type="entry name" value="HFD_TAF8"/>
    <property type="match status" value="1"/>
</dbReference>